<proteinExistence type="predicted"/>
<organism evidence="1">
    <name type="scientific">Anguilla anguilla</name>
    <name type="common">European freshwater eel</name>
    <name type="synonym">Muraena anguilla</name>
    <dbReference type="NCBI Taxonomy" id="7936"/>
    <lineage>
        <taxon>Eukaryota</taxon>
        <taxon>Metazoa</taxon>
        <taxon>Chordata</taxon>
        <taxon>Craniata</taxon>
        <taxon>Vertebrata</taxon>
        <taxon>Euteleostomi</taxon>
        <taxon>Actinopterygii</taxon>
        <taxon>Neopterygii</taxon>
        <taxon>Teleostei</taxon>
        <taxon>Anguilliformes</taxon>
        <taxon>Anguillidae</taxon>
        <taxon>Anguilla</taxon>
    </lineage>
</organism>
<accession>A0A0E9WJP9</accession>
<reference evidence="1" key="1">
    <citation type="submission" date="2014-11" db="EMBL/GenBank/DDBJ databases">
        <authorList>
            <person name="Amaro Gonzalez C."/>
        </authorList>
    </citation>
    <scope>NUCLEOTIDE SEQUENCE</scope>
</reference>
<protein>
    <submittedName>
        <fullName evidence="1">Uncharacterized protein</fullName>
    </submittedName>
</protein>
<name>A0A0E9WJP9_ANGAN</name>
<evidence type="ECO:0000313" key="1">
    <source>
        <dbReference type="EMBL" id="JAH90577.1"/>
    </source>
</evidence>
<dbReference type="AlphaFoldDB" id="A0A0E9WJP9"/>
<dbReference type="EMBL" id="GBXM01018000">
    <property type="protein sequence ID" value="JAH90577.1"/>
    <property type="molecule type" value="Transcribed_RNA"/>
</dbReference>
<reference evidence="1" key="2">
    <citation type="journal article" date="2015" name="Fish Shellfish Immunol.">
        <title>Early steps in the European eel (Anguilla anguilla)-Vibrio vulnificus interaction in the gills: Role of the RtxA13 toxin.</title>
        <authorList>
            <person name="Callol A."/>
            <person name="Pajuelo D."/>
            <person name="Ebbesson L."/>
            <person name="Teles M."/>
            <person name="MacKenzie S."/>
            <person name="Amaro C."/>
        </authorList>
    </citation>
    <scope>NUCLEOTIDE SEQUENCE</scope>
</reference>
<sequence length="55" mass="6149">MLFIYFINGMLSGPPTLSSAFHRHLGRMMVTLGLCVDGLISMVELDPIFLQIHSQ</sequence>